<dbReference type="InterPro" id="IPR000515">
    <property type="entry name" value="MetI-like"/>
</dbReference>
<feature type="transmembrane region" description="Helical" evidence="7">
    <location>
        <begin position="190"/>
        <end position="211"/>
    </location>
</feature>
<organism evidence="10 11">
    <name type="scientific">Isoptericola halotolerans</name>
    <dbReference type="NCBI Taxonomy" id="300560"/>
    <lineage>
        <taxon>Bacteria</taxon>
        <taxon>Bacillati</taxon>
        <taxon>Actinomycetota</taxon>
        <taxon>Actinomycetes</taxon>
        <taxon>Micrococcales</taxon>
        <taxon>Promicromonosporaceae</taxon>
        <taxon>Isoptericola</taxon>
    </lineage>
</organism>
<keyword evidence="2 7" id="KW-0813">Transport</keyword>
<dbReference type="Proteomes" id="UP000757540">
    <property type="component" value="Unassembled WGS sequence"/>
</dbReference>
<evidence type="ECO:0000259" key="9">
    <source>
        <dbReference type="PROSITE" id="PS50928"/>
    </source>
</evidence>
<protein>
    <submittedName>
        <fullName evidence="10">Multiple sugar transport system permease protein/raffinose/stachyose/melibiose transport system permease protein</fullName>
    </submittedName>
</protein>
<keyword evidence="6 7" id="KW-0472">Membrane</keyword>
<dbReference type="SUPFAM" id="SSF161098">
    <property type="entry name" value="MetI-like"/>
    <property type="match status" value="1"/>
</dbReference>
<dbReference type="PANTHER" id="PTHR30193:SF37">
    <property type="entry name" value="INNER MEMBRANE ABC TRANSPORTER PERMEASE PROTEIN YCJO"/>
    <property type="match status" value="1"/>
</dbReference>
<feature type="transmembrane region" description="Helical" evidence="7">
    <location>
        <begin position="139"/>
        <end position="159"/>
    </location>
</feature>
<keyword evidence="10" id="KW-0762">Sugar transport</keyword>
<keyword evidence="11" id="KW-1185">Reference proteome</keyword>
<reference evidence="10 11" key="1">
    <citation type="submission" date="2020-05" db="EMBL/GenBank/DDBJ databases">
        <title>Genomic Encyclopedia of Type Strains, Phase III (KMG-III): the genomes of soil and plant-associated and newly described type strains.</title>
        <authorList>
            <person name="Whitman W."/>
        </authorList>
    </citation>
    <scope>NUCLEOTIDE SEQUENCE [LARGE SCALE GENOMIC DNA]</scope>
    <source>
        <strain evidence="10 11">KCTC 19046</strain>
    </source>
</reference>
<feature type="transmembrane region" description="Helical" evidence="7">
    <location>
        <begin position="243"/>
        <end position="264"/>
    </location>
</feature>
<dbReference type="InterPro" id="IPR051393">
    <property type="entry name" value="ABC_transporter_permease"/>
</dbReference>
<comment type="subcellular location">
    <subcellularLocation>
        <location evidence="1 7">Cell membrane</location>
        <topology evidence="1 7">Multi-pass membrane protein</topology>
    </subcellularLocation>
</comment>
<dbReference type="PROSITE" id="PS50928">
    <property type="entry name" value="ABC_TM1"/>
    <property type="match status" value="1"/>
</dbReference>
<evidence type="ECO:0000256" key="2">
    <source>
        <dbReference type="ARBA" id="ARBA00022448"/>
    </source>
</evidence>
<evidence type="ECO:0000256" key="4">
    <source>
        <dbReference type="ARBA" id="ARBA00022692"/>
    </source>
</evidence>
<keyword evidence="4 7" id="KW-0812">Transmembrane</keyword>
<feature type="transmembrane region" description="Helical" evidence="7">
    <location>
        <begin position="106"/>
        <end position="127"/>
    </location>
</feature>
<feature type="compositionally biased region" description="Basic residues" evidence="8">
    <location>
        <begin position="26"/>
        <end position="37"/>
    </location>
</feature>
<evidence type="ECO:0000256" key="5">
    <source>
        <dbReference type="ARBA" id="ARBA00022989"/>
    </source>
</evidence>
<keyword evidence="3" id="KW-1003">Cell membrane</keyword>
<dbReference type="PANTHER" id="PTHR30193">
    <property type="entry name" value="ABC TRANSPORTER PERMEASE PROTEIN"/>
    <property type="match status" value="1"/>
</dbReference>
<evidence type="ECO:0000256" key="7">
    <source>
        <dbReference type="RuleBase" id="RU363032"/>
    </source>
</evidence>
<evidence type="ECO:0000256" key="8">
    <source>
        <dbReference type="SAM" id="MobiDB-lite"/>
    </source>
</evidence>
<feature type="transmembrane region" description="Helical" evidence="7">
    <location>
        <begin position="45"/>
        <end position="69"/>
    </location>
</feature>
<comment type="similarity">
    <text evidence="7">Belongs to the binding-protein-dependent transport system permease family.</text>
</comment>
<feature type="region of interest" description="Disordered" evidence="8">
    <location>
        <begin position="1"/>
        <end position="37"/>
    </location>
</feature>
<gene>
    <name evidence="10" type="ORF">HDG69_000286</name>
</gene>
<evidence type="ECO:0000256" key="3">
    <source>
        <dbReference type="ARBA" id="ARBA00022475"/>
    </source>
</evidence>
<evidence type="ECO:0000313" key="11">
    <source>
        <dbReference type="Proteomes" id="UP000757540"/>
    </source>
</evidence>
<dbReference type="InterPro" id="IPR035906">
    <property type="entry name" value="MetI-like_sf"/>
</dbReference>
<sequence>MTTPTSTPVPPHASRPGDRAPAAAAGRRHGTRAARRREGRAGFGMAAPALVLLLLFLVIPVLLAFGLSFTNARLISPNPPRFVGLDNFLRAFTADPVFLRSMLNTFVFAAVVVPVQAALGLLLAVLVNQKIRGVTAFRVIFFIPVVTSIVVVSILWRFMYQENGLINSMIDTITFGAWQGMAWLNDPSTALGAIIVLSIWQAVGFHMLIWLSGLQTIPEALYEAARMDGATPRQQFANVTWPGLHSTMVFVLVTITIAALGLFVQVDVMTQGGPVNSTSTLVYHAVRKGYRELETGYGATISLIFFVLVLIIALVQRHLTRDKD</sequence>
<proteinExistence type="inferred from homology"/>
<dbReference type="CDD" id="cd06261">
    <property type="entry name" value="TM_PBP2"/>
    <property type="match status" value="1"/>
</dbReference>
<feature type="domain" description="ABC transmembrane type-1" evidence="9">
    <location>
        <begin position="102"/>
        <end position="316"/>
    </location>
</feature>
<name>A0ABX2A1B7_9MICO</name>
<evidence type="ECO:0000256" key="1">
    <source>
        <dbReference type="ARBA" id="ARBA00004651"/>
    </source>
</evidence>
<evidence type="ECO:0000313" key="10">
    <source>
        <dbReference type="EMBL" id="NOV95733.1"/>
    </source>
</evidence>
<dbReference type="Pfam" id="PF00528">
    <property type="entry name" value="BPD_transp_1"/>
    <property type="match status" value="1"/>
</dbReference>
<dbReference type="EMBL" id="JABEZU010000001">
    <property type="protein sequence ID" value="NOV95733.1"/>
    <property type="molecule type" value="Genomic_DNA"/>
</dbReference>
<evidence type="ECO:0000256" key="6">
    <source>
        <dbReference type="ARBA" id="ARBA00023136"/>
    </source>
</evidence>
<dbReference type="Gene3D" id="1.10.3720.10">
    <property type="entry name" value="MetI-like"/>
    <property type="match status" value="1"/>
</dbReference>
<accession>A0ABX2A1B7</accession>
<feature type="transmembrane region" description="Helical" evidence="7">
    <location>
        <begin position="296"/>
        <end position="315"/>
    </location>
</feature>
<keyword evidence="5 7" id="KW-1133">Transmembrane helix</keyword>
<comment type="caution">
    <text evidence="10">The sequence shown here is derived from an EMBL/GenBank/DDBJ whole genome shotgun (WGS) entry which is preliminary data.</text>
</comment>